<keyword evidence="1" id="KW-0472">Membrane</keyword>
<feature type="transmembrane region" description="Helical" evidence="1">
    <location>
        <begin position="116"/>
        <end position="140"/>
    </location>
</feature>
<dbReference type="EMBL" id="JAAABI010000002">
    <property type="protein sequence ID" value="NAY91970.1"/>
    <property type="molecule type" value="Genomic_DNA"/>
</dbReference>
<reference evidence="2" key="1">
    <citation type="submission" date="2020-01" db="EMBL/GenBank/DDBJ databases">
        <title>Muricauda ochracea sp. nov., isolated from a tidal flat of Garorim bay in Korea.</title>
        <authorList>
            <person name="Kim D."/>
            <person name="Yoo Y."/>
            <person name="Kim J.-J."/>
        </authorList>
    </citation>
    <scope>NUCLEOTIDE SEQUENCE</scope>
    <source>
        <strain evidence="2">JGD-17</strain>
    </source>
</reference>
<keyword evidence="1" id="KW-1133">Transmembrane helix</keyword>
<name>A0A964TBU0_9FLAO</name>
<evidence type="ECO:0000313" key="3">
    <source>
        <dbReference type="Proteomes" id="UP000667650"/>
    </source>
</evidence>
<evidence type="ECO:0000313" key="2">
    <source>
        <dbReference type="EMBL" id="NAY91970.1"/>
    </source>
</evidence>
<gene>
    <name evidence="2" type="ORF">GTQ34_08570</name>
</gene>
<sequence length="148" mass="16600">MKNLTLPIRFGIVTSAVLIAYFLILSLMGKHTNVFYSLFNGVITGFGIYETIKYTKIKLAKEFSYGKGFTAGVTTGFIATLLFTIFFALYSTELNSNFLTDLSEAWAKDFNHFEAIVFFTVAIMGFATTLVLTLSFMQLFKTSNNPKK</sequence>
<protein>
    <submittedName>
        <fullName evidence="2">DUF4199 family protein</fullName>
    </submittedName>
</protein>
<feature type="transmembrane region" description="Helical" evidence="1">
    <location>
        <begin position="64"/>
        <end position="90"/>
    </location>
</feature>
<organism evidence="2 3">
    <name type="scientific">Flagellimonas ochracea</name>
    <dbReference type="NCBI Taxonomy" id="2696472"/>
    <lineage>
        <taxon>Bacteria</taxon>
        <taxon>Pseudomonadati</taxon>
        <taxon>Bacteroidota</taxon>
        <taxon>Flavobacteriia</taxon>
        <taxon>Flavobacteriales</taxon>
        <taxon>Flavobacteriaceae</taxon>
        <taxon>Flagellimonas</taxon>
    </lineage>
</organism>
<keyword evidence="1" id="KW-0812">Transmembrane</keyword>
<accession>A0A964TBU0</accession>
<evidence type="ECO:0000256" key="1">
    <source>
        <dbReference type="SAM" id="Phobius"/>
    </source>
</evidence>
<proteinExistence type="predicted"/>
<comment type="caution">
    <text evidence="2">The sequence shown here is derived from an EMBL/GenBank/DDBJ whole genome shotgun (WGS) entry which is preliminary data.</text>
</comment>
<keyword evidence="3" id="KW-1185">Reference proteome</keyword>
<dbReference type="AlphaFoldDB" id="A0A964TBU0"/>
<feature type="transmembrane region" description="Helical" evidence="1">
    <location>
        <begin position="34"/>
        <end position="52"/>
    </location>
</feature>
<dbReference type="Proteomes" id="UP000667650">
    <property type="component" value="Unassembled WGS sequence"/>
</dbReference>
<feature type="transmembrane region" description="Helical" evidence="1">
    <location>
        <begin position="7"/>
        <end position="28"/>
    </location>
</feature>
<dbReference type="RefSeq" id="WP_166523365.1">
    <property type="nucleotide sequence ID" value="NZ_JAAABI010000002.1"/>
</dbReference>